<dbReference type="AlphaFoldDB" id="A0A8S2ABJ3"/>
<evidence type="ECO:0000256" key="7">
    <source>
        <dbReference type="PROSITE-ProRule" id="PRU00023"/>
    </source>
</evidence>
<proteinExistence type="predicted"/>
<evidence type="ECO:0000256" key="8">
    <source>
        <dbReference type="SAM" id="Phobius"/>
    </source>
</evidence>
<dbReference type="PANTHER" id="PTHR24186:SF56">
    <property type="entry name" value="PGG DOMAIN-CONTAINING PROTEIN"/>
    <property type="match status" value="1"/>
</dbReference>
<gene>
    <name evidence="11" type="ORF">AARE701A_LOCUS11426</name>
</gene>
<name>A0A8S2ABJ3_ARAAE</name>
<sequence>MKLAVVREAEAQENPLLLERLSLSSPENPLHVSAFAGQATFTAEILRHNHGLALEPNQQGFSPLHIASASGNIEVVRVLLSVGRKRDVCFLKDKDGLIPLHCAAQRGRIEVIRELVSSFPESLEEVTASLETPLHVAVKNNQVEATKLLLEEIKNHNIPWGIVNQENREGNTVLHLATLGKQLQASEEAIIRGSVDANKQNRSWLTPKDILDVVIETDGGSSVSEMYRVVQIFQTAEARNAREKRKDRKPVGLSRNPFRMIKKYLDYEITNSTLEQRETLLVVATLIATLTFTAVLQPPGAFRGEDSNGGSGSQNNNNNNRIINTIFGSRNSTEGQAIMAASPVNFTLYAAFNAVGFLASVTMISLLTKGFPLRNWIRLCIISIVATYLIAIFYIAPAEKIFSLVVLGVSLLLVLREILSGLGLKANIQASVVCKAWCEAAVSVRKLQPPPLLFLHSHHAVPPRNYVIPHPLRFRPCKLELPGLHFPPKSTFSKDGWVLARKSGPFYASTLLLNPFTRESFYLPPRRHEHRSRFLAFSAAPTSPSCMVISYIQLRSCGSVFIDTWRPGETEWTTHCFENQLPFRYWPKCVFSNGMFYCLSECGYLGVFDPSKATWNILPVKPCPAFDQYDYSHNPVFMTEHEGDIFVIYIHCYNNIPTVFKLNSKHKEWQEKTDLGGLTIYTSWPASFVRAGLSTEHRNKIYSSRLDLFGRYGMYYSLGDAKGSDPPRDHLATHHILWVEPPHNNFHLKRERDMKKSPIMEAARKGDVDVLLRSTESDPSLLEVIVINGDETPLHVASMYGHLSFVREILKLRESLGRELNKDGFTPLHIAASMGHVEVVRELLDKLSSEICLIKGKERKIPLHYAAMRGRVCVLDELVSSNPESLEEITARGETVLHLAVRFCQFDGFVVLLERLKEFDKLFVLNKKDNGGNTVLHLAVQKRQYEVIDLLLGSKESNNTIARDFIEVNSLNSNGFTPLDVLFHFGGEPEDPEIHQILCEAGAVRSRDLDTRQETTTENETTQSEESLMTHKQWLDYFKYKKDRVSPNEVRNVLLVIAILIATATYQAVLSPPGGVWQEDYCIDGYCQVTNSKGNKTKPVYYAGTTIMGSKSWISYGIFIFLNSIGFFTSIELISLLTKGLPFYLELQVSLTAVALTYGFAMAALSPNFGLGLFFLVISVVLPIAVAKIPSLIRKHAKKIKIYPLRSTTTTTSS</sequence>
<feature type="transmembrane region" description="Helical" evidence="8">
    <location>
        <begin position="1143"/>
        <end position="1165"/>
    </location>
</feature>
<dbReference type="InterPro" id="IPR011043">
    <property type="entry name" value="Gal_Oxase/kelch_b-propeller"/>
</dbReference>
<comment type="subcellular location">
    <subcellularLocation>
        <location evidence="1">Membrane</location>
        <topology evidence="1">Multi-pass membrane protein</topology>
    </subcellularLocation>
</comment>
<dbReference type="PANTHER" id="PTHR24186">
    <property type="entry name" value="PROTEIN PHOSPHATASE 1 REGULATORY SUBUNIT"/>
    <property type="match status" value="1"/>
</dbReference>
<evidence type="ECO:0000259" key="9">
    <source>
        <dbReference type="Pfam" id="PF03478"/>
    </source>
</evidence>
<accession>A0A8S2ABJ3</accession>
<evidence type="ECO:0000256" key="3">
    <source>
        <dbReference type="ARBA" id="ARBA00022737"/>
    </source>
</evidence>
<feature type="transmembrane region" description="Helical" evidence="8">
    <location>
        <begin position="376"/>
        <end position="395"/>
    </location>
</feature>
<dbReference type="InterPro" id="IPR026961">
    <property type="entry name" value="PGG_dom"/>
</dbReference>
<evidence type="ECO:0000256" key="4">
    <source>
        <dbReference type="ARBA" id="ARBA00022989"/>
    </source>
</evidence>
<reference evidence="11" key="1">
    <citation type="submission" date="2021-01" db="EMBL/GenBank/DDBJ databases">
        <authorList>
            <person name="Bezrukov I."/>
        </authorList>
    </citation>
    <scope>NUCLEOTIDE SEQUENCE</scope>
</reference>
<evidence type="ECO:0000256" key="6">
    <source>
        <dbReference type="ARBA" id="ARBA00023136"/>
    </source>
</evidence>
<feature type="repeat" description="ANK" evidence="7">
    <location>
        <begin position="129"/>
        <end position="151"/>
    </location>
</feature>
<evidence type="ECO:0000259" key="10">
    <source>
        <dbReference type="Pfam" id="PF13962"/>
    </source>
</evidence>
<evidence type="ECO:0000313" key="11">
    <source>
        <dbReference type="EMBL" id="CAE6049904.1"/>
    </source>
</evidence>
<feature type="repeat" description="ANK" evidence="7">
    <location>
        <begin position="931"/>
        <end position="963"/>
    </location>
</feature>
<dbReference type="Pfam" id="PF12796">
    <property type="entry name" value="Ank_2"/>
    <property type="match status" value="4"/>
</dbReference>
<dbReference type="GO" id="GO:0005886">
    <property type="term" value="C:plasma membrane"/>
    <property type="evidence" value="ECO:0007669"/>
    <property type="project" value="TreeGrafter"/>
</dbReference>
<feature type="domain" description="PGG" evidence="10">
    <location>
        <begin position="274"/>
        <end position="389"/>
    </location>
</feature>
<dbReference type="Pfam" id="PF13962">
    <property type="entry name" value="PGG"/>
    <property type="match status" value="2"/>
</dbReference>
<dbReference type="SMART" id="SM00248">
    <property type="entry name" value="ANK"/>
    <property type="match status" value="11"/>
</dbReference>
<keyword evidence="6 8" id="KW-0472">Membrane</keyword>
<feature type="repeat" description="ANK" evidence="7">
    <location>
        <begin position="59"/>
        <end position="83"/>
    </location>
</feature>
<evidence type="ECO:0008006" key="13">
    <source>
        <dbReference type="Google" id="ProtNLM"/>
    </source>
</evidence>
<feature type="transmembrane region" description="Helical" evidence="8">
    <location>
        <begin position="1171"/>
        <end position="1193"/>
    </location>
</feature>
<keyword evidence="3" id="KW-0677">Repeat</keyword>
<evidence type="ECO:0000256" key="5">
    <source>
        <dbReference type="ARBA" id="ARBA00023043"/>
    </source>
</evidence>
<feature type="repeat" description="ANK" evidence="7">
    <location>
        <begin position="823"/>
        <end position="846"/>
    </location>
</feature>
<evidence type="ECO:0000256" key="1">
    <source>
        <dbReference type="ARBA" id="ARBA00004141"/>
    </source>
</evidence>
<dbReference type="PROSITE" id="PS50088">
    <property type="entry name" value="ANK_REPEAT"/>
    <property type="match status" value="5"/>
</dbReference>
<keyword evidence="12" id="KW-1185">Reference proteome</keyword>
<dbReference type="InterPro" id="IPR005174">
    <property type="entry name" value="KIB1-4_b-propeller"/>
</dbReference>
<dbReference type="InterPro" id="IPR002110">
    <property type="entry name" value="Ankyrin_rpt"/>
</dbReference>
<evidence type="ECO:0000313" key="12">
    <source>
        <dbReference type="Proteomes" id="UP000682877"/>
    </source>
</evidence>
<evidence type="ECO:0000256" key="2">
    <source>
        <dbReference type="ARBA" id="ARBA00022692"/>
    </source>
</evidence>
<keyword evidence="2 8" id="KW-0812">Transmembrane</keyword>
<dbReference type="Pfam" id="PF03478">
    <property type="entry name" value="Beta-prop_KIB1-4"/>
    <property type="match status" value="1"/>
</dbReference>
<feature type="repeat" description="ANK" evidence="7">
    <location>
        <begin position="95"/>
        <end position="117"/>
    </location>
</feature>
<keyword evidence="4 8" id="KW-1133">Transmembrane helix</keyword>
<dbReference type="SUPFAM" id="SSF50965">
    <property type="entry name" value="Galactose oxidase, central domain"/>
    <property type="match status" value="1"/>
</dbReference>
<dbReference type="SUPFAM" id="SSF48403">
    <property type="entry name" value="Ankyrin repeat"/>
    <property type="match status" value="2"/>
</dbReference>
<dbReference type="Proteomes" id="UP000682877">
    <property type="component" value="Chromosome 4"/>
</dbReference>
<feature type="transmembrane region" description="Helical" evidence="8">
    <location>
        <begin position="1113"/>
        <end position="1131"/>
    </location>
</feature>
<dbReference type="Gene3D" id="1.25.40.20">
    <property type="entry name" value="Ankyrin repeat-containing domain"/>
    <property type="match status" value="2"/>
</dbReference>
<feature type="domain" description="PGG" evidence="10">
    <location>
        <begin position="1048"/>
        <end position="1174"/>
    </location>
</feature>
<keyword evidence="5 7" id="KW-0040">ANK repeat</keyword>
<organism evidence="11 12">
    <name type="scientific">Arabidopsis arenosa</name>
    <name type="common">Sand rock-cress</name>
    <name type="synonym">Cardaminopsis arenosa</name>
    <dbReference type="NCBI Taxonomy" id="38785"/>
    <lineage>
        <taxon>Eukaryota</taxon>
        <taxon>Viridiplantae</taxon>
        <taxon>Streptophyta</taxon>
        <taxon>Embryophyta</taxon>
        <taxon>Tracheophyta</taxon>
        <taxon>Spermatophyta</taxon>
        <taxon>Magnoliopsida</taxon>
        <taxon>eudicotyledons</taxon>
        <taxon>Gunneridae</taxon>
        <taxon>Pentapetalae</taxon>
        <taxon>rosids</taxon>
        <taxon>malvids</taxon>
        <taxon>Brassicales</taxon>
        <taxon>Brassicaceae</taxon>
        <taxon>Camelineae</taxon>
        <taxon>Arabidopsis</taxon>
    </lineage>
</organism>
<feature type="domain" description="KIB1-4 beta-propeller" evidence="9">
    <location>
        <begin position="481"/>
        <end position="707"/>
    </location>
</feature>
<dbReference type="EMBL" id="LR999454">
    <property type="protein sequence ID" value="CAE6049904.1"/>
    <property type="molecule type" value="Genomic_DNA"/>
</dbReference>
<dbReference type="PROSITE" id="PS50297">
    <property type="entry name" value="ANK_REP_REGION"/>
    <property type="match status" value="5"/>
</dbReference>
<protein>
    <recommendedName>
        <fullName evidence="13">PGG domain-containing protein</fullName>
    </recommendedName>
</protein>
<feature type="transmembrane region" description="Helical" evidence="8">
    <location>
        <begin position="346"/>
        <end position="367"/>
    </location>
</feature>
<dbReference type="InterPro" id="IPR036770">
    <property type="entry name" value="Ankyrin_rpt-contain_sf"/>
</dbReference>